<dbReference type="GO" id="GO:0006895">
    <property type="term" value="P:Golgi to endosome transport"/>
    <property type="evidence" value="ECO:0007669"/>
    <property type="project" value="InterPro"/>
</dbReference>
<comment type="caution">
    <text evidence="1">The sequence shown here is derived from an EMBL/GenBank/DDBJ whole genome shotgun (WGS) entry which is preliminary data.</text>
</comment>
<dbReference type="InterPro" id="IPR040314">
    <property type="entry name" value="DOP1"/>
</dbReference>
<feature type="non-terminal residue" evidence="1">
    <location>
        <position position="149"/>
    </location>
</feature>
<protein>
    <submittedName>
        <fullName evidence="1">Uncharacterized protein</fullName>
    </submittedName>
</protein>
<gene>
    <name evidence="1" type="ORF">OFUS_LOCUS22933</name>
</gene>
<dbReference type="PANTHER" id="PTHR14042">
    <property type="entry name" value="DOPEY-RELATED"/>
    <property type="match status" value="1"/>
</dbReference>
<sequence length="149" mass="17030">TLWRAVEISEERVQDGETEPCWMIGTPRTVRQYILEFLSPISLHHGVNLLGAFAVVWNDRRKKNSYKGKRVIPSTCEDQLLLVDLVGAIKVLPTDTLMQTVKSVIKQPPPTNQDHNKKRTPLEVNMLQFFYAYIQKTPSGQLVDSWPAL</sequence>
<dbReference type="OrthoDB" id="10050085at2759"/>
<reference evidence="1" key="1">
    <citation type="submission" date="2022-03" db="EMBL/GenBank/DDBJ databases">
        <authorList>
            <person name="Martin C."/>
        </authorList>
    </citation>
    <scope>NUCLEOTIDE SEQUENCE</scope>
</reference>
<feature type="non-terminal residue" evidence="1">
    <location>
        <position position="1"/>
    </location>
</feature>
<dbReference type="GO" id="GO:0005802">
    <property type="term" value="C:trans-Golgi network"/>
    <property type="evidence" value="ECO:0007669"/>
    <property type="project" value="TreeGrafter"/>
</dbReference>
<dbReference type="GO" id="GO:0005829">
    <property type="term" value="C:cytosol"/>
    <property type="evidence" value="ECO:0007669"/>
    <property type="project" value="GOC"/>
</dbReference>
<organism evidence="1 2">
    <name type="scientific">Owenia fusiformis</name>
    <name type="common">Polychaete worm</name>
    <dbReference type="NCBI Taxonomy" id="6347"/>
    <lineage>
        <taxon>Eukaryota</taxon>
        <taxon>Metazoa</taxon>
        <taxon>Spiralia</taxon>
        <taxon>Lophotrochozoa</taxon>
        <taxon>Annelida</taxon>
        <taxon>Polychaeta</taxon>
        <taxon>Sedentaria</taxon>
        <taxon>Canalipalpata</taxon>
        <taxon>Sabellida</taxon>
        <taxon>Oweniida</taxon>
        <taxon>Oweniidae</taxon>
        <taxon>Owenia</taxon>
    </lineage>
</organism>
<dbReference type="AlphaFoldDB" id="A0A8J1XJP1"/>
<dbReference type="Proteomes" id="UP000749559">
    <property type="component" value="Unassembled WGS sequence"/>
</dbReference>
<keyword evidence="2" id="KW-1185">Reference proteome</keyword>
<dbReference type="PANTHER" id="PTHR14042:SF24">
    <property type="entry name" value="PROTEIN DOPEY-1 HOMOLOG"/>
    <property type="match status" value="1"/>
</dbReference>
<evidence type="ECO:0000313" key="2">
    <source>
        <dbReference type="Proteomes" id="UP000749559"/>
    </source>
</evidence>
<accession>A0A8J1XJP1</accession>
<proteinExistence type="predicted"/>
<dbReference type="EMBL" id="CAIIXF020000011">
    <property type="protein sequence ID" value="CAH1798851.1"/>
    <property type="molecule type" value="Genomic_DNA"/>
</dbReference>
<name>A0A8J1XJP1_OWEFU</name>
<evidence type="ECO:0000313" key="1">
    <source>
        <dbReference type="EMBL" id="CAH1798851.1"/>
    </source>
</evidence>
<dbReference type="GO" id="GO:0005768">
    <property type="term" value="C:endosome"/>
    <property type="evidence" value="ECO:0007669"/>
    <property type="project" value="TreeGrafter"/>
</dbReference>